<evidence type="ECO:0000259" key="2">
    <source>
        <dbReference type="Pfam" id="PF07589"/>
    </source>
</evidence>
<feature type="chain" id="PRO_5012465798" evidence="1">
    <location>
        <begin position="27"/>
        <end position="237"/>
    </location>
</feature>
<dbReference type="Proteomes" id="UP000202259">
    <property type="component" value="Chromosome"/>
</dbReference>
<dbReference type="InterPro" id="IPR013424">
    <property type="entry name" value="Ice-binding_C"/>
</dbReference>
<protein>
    <submittedName>
        <fullName evidence="3">PEP-CTERM sorting domain-containing protein</fullName>
    </submittedName>
</protein>
<organism evidence="3 4">
    <name type="scientific">Cognaticolwellia beringensis</name>
    <dbReference type="NCBI Taxonomy" id="1967665"/>
    <lineage>
        <taxon>Bacteria</taxon>
        <taxon>Pseudomonadati</taxon>
        <taxon>Pseudomonadota</taxon>
        <taxon>Gammaproteobacteria</taxon>
        <taxon>Alteromonadales</taxon>
        <taxon>Colwelliaceae</taxon>
        <taxon>Cognaticolwellia</taxon>
    </lineage>
</organism>
<feature type="signal peptide" evidence="1">
    <location>
        <begin position="1"/>
        <end position="26"/>
    </location>
</feature>
<dbReference type="RefSeq" id="WP_081153616.1">
    <property type="nucleotide sequence ID" value="NZ_CP020465.1"/>
</dbReference>
<dbReference type="EMBL" id="CP020465">
    <property type="protein sequence ID" value="ASP49500.1"/>
    <property type="molecule type" value="Genomic_DNA"/>
</dbReference>
<dbReference type="Gene3D" id="2.60.120.200">
    <property type="match status" value="1"/>
</dbReference>
<feature type="domain" description="Ice-binding protein C-terminal" evidence="2">
    <location>
        <begin position="212"/>
        <end position="232"/>
    </location>
</feature>
<proteinExistence type="predicted"/>
<dbReference type="AlphaFoldDB" id="A0A222GCD1"/>
<keyword evidence="1" id="KW-0732">Signal</keyword>
<dbReference type="NCBIfam" id="TIGR02595">
    <property type="entry name" value="PEP_CTERM"/>
    <property type="match status" value="1"/>
</dbReference>
<gene>
    <name evidence="3" type="ORF">B5D82_18015</name>
</gene>
<evidence type="ECO:0000256" key="1">
    <source>
        <dbReference type="SAM" id="SignalP"/>
    </source>
</evidence>
<evidence type="ECO:0000313" key="4">
    <source>
        <dbReference type="Proteomes" id="UP000202259"/>
    </source>
</evidence>
<dbReference type="InterPro" id="IPR013320">
    <property type="entry name" value="ConA-like_dom_sf"/>
</dbReference>
<dbReference type="KEGG" id="cber:B5D82_18015"/>
<keyword evidence="4" id="KW-1185">Reference proteome</keyword>
<dbReference type="SUPFAM" id="SSF49899">
    <property type="entry name" value="Concanavalin A-like lectins/glucanases"/>
    <property type="match status" value="1"/>
</dbReference>
<name>A0A222GCD1_9GAMM</name>
<sequence>MKFKFLKTVFVSSILSICCFINVANAGLIKSYDFNGDLSDTIGNGVDMIANGGSVTGAEYHFTNNQGLKLTSALSNTSDYAIEMRLRVIDSLISWNKLIDFSNLVSDNGLYLLNGNFDFYVSGSNPLGGPVNLNEFFTIAFVRSAGVITTHFNGVALTPFNDSSNQAVPSANILNFFEDDTDTGGRESFVGAVDFIRIHDDASTFGTAPINVPEPSTLAIFALGMIGLASRRFKKQS</sequence>
<reference evidence="3 4" key="1">
    <citation type="submission" date="2017-08" db="EMBL/GenBank/DDBJ databases">
        <title>Complete genome of Colwellia sp. NB097-1, a psychrophile bacterium ioslated from Bering Sea.</title>
        <authorList>
            <person name="Chen X."/>
        </authorList>
    </citation>
    <scope>NUCLEOTIDE SEQUENCE [LARGE SCALE GENOMIC DNA]</scope>
    <source>
        <strain evidence="3 4">NB097-1</strain>
    </source>
</reference>
<evidence type="ECO:0000313" key="3">
    <source>
        <dbReference type="EMBL" id="ASP49500.1"/>
    </source>
</evidence>
<accession>A0A222GCD1</accession>
<dbReference type="Pfam" id="PF07589">
    <property type="entry name" value="PEP-CTERM"/>
    <property type="match status" value="1"/>
</dbReference>